<comment type="caution">
    <text evidence="2">The sequence shown here is derived from an EMBL/GenBank/DDBJ whole genome shotgun (WGS) entry which is preliminary data.</text>
</comment>
<dbReference type="EMBL" id="JBHTAR010000011">
    <property type="protein sequence ID" value="MFC7199636.1"/>
    <property type="molecule type" value="Genomic_DNA"/>
</dbReference>
<accession>A0ABD5Z365</accession>
<evidence type="ECO:0000313" key="2">
    <source>
        <dbReference type="EMBL" id="MFC7199636.1"/>
    </source>
</evidence>
<protein>
    <submittedName>
        <fullName evidence="2">Uncharacterized protein</fullName>
    </submittedName>
</protein>
<organism evidence="2 3">
    <name type="scientific">Halospeciosus flavus</name>
    <dbReference type="NCBI Taxonomy" id="3032283"/>
    <lineage>
        <taxon>Archaea</taxon>
        <taxon>Methanobacteriati</taxon>
        <taxon>Methanobacteriota</taxon>
        <taxon>Stenosarchaea group</taxon>
        <taxon>Halobacteria</taxon>
        <taxon>Halobacteriales</taxon>
        <taxon>Halobacteriaceae</taxon>
        <taxon>Halospeciosus</taxon>
    </lineage>
</organism>
<dbReference type="RefSeq" id="WP_279529565.1">
    <property type="nucleotide sequence ID" value="NZ_CP122312.1"/>
</dbReference>
<reference evidence="2 3" key="1">
    <citation type="journal article" date="2019" name="Int. J. Syst. Evol. Microbiol.">
        <title>The Global Catalogue of Microorganisms (GCM) 10K type strain sequencing project: providing services to taxonomists for standard genome sequencing and annotation.</title>
        <authorList>
            <consortium name="The Broad Institute Genomics Platform"/>
            <consortium name="The Broad Institute Genome Sequencing Center for Infectious Disease"/>
            <person name="Wu L."/>
            <person name="Ma J."/>
        </authorList>
    </citation>
    <scope>NUCLEOTIDE SEQUENCE [LARGE SCALE GENOMIC DNA]</scope>
    <source>
        <strain evidence="2 3">XZGYJ-43</strain>
    </source>
</reference>
<evidence type="ECO:0000256" key="1">
    <source>
        <dbReference type="SAM" id="Phobius"/>
    </source>
</evidence>
<feature type="transmembrane region" description="Helical" evidence="1">
    <location>
        <begin position="20"/>
        <end position="40"/>
    </location>
</feature>
<sequence>MVSALQDVVLGDRYERNIDLLAAAVVFVGTFVAYATGMFAVDGGLVFLPVDATVVGLVVAAGIGYRQSALLGAWVTLFVAYFAFFAEWAFLSLPGRPLTDKLAFLFEPTSLGLAAVASVVLGTTAFAVGHFFRKVVEYVRGAQ</sequence>
<keyword evidence="3" id="KW-1185">Reference proteome</keyword>
<feature type="transmembrane region" description="Helical" evidence="1">
    <location>
        <begin position="46"/>
        <end position="64"/>
    </location>
</feature>
<keyword evidence="1" id="KW-0472">Membrane</keyword>
<keyword evidence="1" id="KW-1133">Transmembrane helix</keyword>
<gene>
    <name evidence="2" type="ORF">ACFQJ9_09460</name>
</gene>
<keyword evidence="1" id="KW-0812">Transmembrane</keyword>
<evidence type="ECO:0000313" key="3">
    <source>
        <dbReference type="Proteomes" id="UP001596447"/>
    </source>
</evidence>
<feature type="transmembrane region" description="Helical" evidence="1">
    <location>
        <begin position="111"/>
        <end position="132"/>
    </location>
</feature>
<feature type="transmembrane region" description="Helical" evidence="1">
    <location>
        <begin position="71"/>
        <end position="91"/>
    </location>
</feature>
<dbReference type="AlphaFoldDB" id="A0ABD5Z365"/>
<dbReference type="Proteomes" id="UP001596447">
    <property type="component" value="Unassembled WGS sequence"/>
</dbReference>
<proteinExistence type="predicted"/>
<name>A0ABD5Z365_9EURY</name>